<keyword evidence="6 8" id="KW-1133">Transmembrane helix</keyword>
<reference evidence="10 11" key="1">
    <citation type="submission" date="2017-05" db="EMBL/GenBank/DDBJ databases">
        <title>Genomic insights into alkan degradation activity of Oleiphilus messinensis.</title>
        <authorList>
            <person name="Kozyavkin S.A."/>
            <person name="Slesarev A.I."/>
            <person name="Golyshin P.N."/>
            <person name="Korzhenkov A."/>
            <person name="Golyshina O.N."/>
            <person name="Toshchakov S.V."/>
        </authorList>
    </citation>
    <scope>NUCLEOTIDE SEQUENCE [LARGE SCALE GENOMIC DNA]</scope>
    <source>
        <strain evidence="10 11">ME102</strain>
    </source>
</reference>
<dbReference type="PROSITE" id="PS50850">
    <property type="entry name" value="MFS"/>
    <property type="match status" value="1"/>
</dbReference>
<evidence type="ECO:0000256" key="8">
    <source>
        <dbReference type="SAM" id="Phobius"/>
    </source>
</evidence>
<dbReference type="GO" id="GO:0030395">
    <property type="term" value="F:lactose binding"/>
    <property type="evidence" value="ECO:0007669"/>
    <property type="project" value="TreeGrafter"/>
</dbReference>
<dbReference type="KEGG" id="ome:OLMES_3284"/>
<proteinExistence type="predicted"/>
<dbReference type="EMBL" id="CP021425">
    <property type="protein sequence ID" value="ARU57325.1"/>
    <property type="molecule type" value="Genomic_DNA"/>
</dbReference>
<keyword evidence="3" id="KW-1003">Cell membrane</keyword>
<keyword evidence="5 8" id="KW-0812">Transmembrane</keyword>
<feature type="transmembrane region" description="Helical" evidence="8">
    <location>
        <begin position="354"/>
        <end position="376"/>
    </location>
</feature>
<evidence type="ECO:0000256" key="6">
    <source>
        <dbReference type="ARBA" id="ARBA00022989"/>
    </source>
</evidence>
<feature type="transmembrane region" description="Helical" evidence="8">
    <location>
        <begin position="132"/>
        <end position="151"/>
    </location>
</feature>
<evidence type="ECO:0000256" key="2">
    <source>
        <dbReference type="ARBA" id="ARBA00022448"/>
    </source>
</evidence>
<dbReference type="Gene3D" id="1.20.1250.20">
    <property type="entry name" value="MFS general substrate transporter like domains"/>
    <property type="match status" value="2"/>
</dbReference>
<dbReference type="InterPro" id="IPR036259">
    <property type="entry name" value="MFS_trans_sf"/>
</dbReference>
<feature type="transmembrane region" description="Helical" evidence="8">
    <location>
        <begin position="71"/>
        <end position="89"/>
    </location>
</feature>
<feature type="transmembrane region" description="Helical" evidence="8">
    <location>
        <begin position="95"/>
        <end position="111"/>
    </location>
</feature>
<feature type="transmembrane region" description="Helical" evidence="8">
    <location>
        <begin position="291"/>
        <end position="315"/>
    </location>
</feature>
<dbReference type="OrthoDB" id="9150135at2"/>
<feature type="domain" description="Major facilitator superfamily (MFS) profile" evidence="9">
    <location>
        <begin position="141"/>
        <end position="386"/>
    </location>
</feature>
<keyword evidence="4" id="KW-0997">Cell inner membrane</keyword>
<evidence type="ECO:0000256" key="5">
    <source>
        <dbReference type="ARBA" id="ARBA00022692"/>
    </source>
</evidence>
<evidence type="ECO:0000313" key="10">
    <source>
        <dbReference type="EMBL" id="ARU57325.1"/>
    </source>
</evidence>
<dbReference type="GO" id="GO:0015528">
    <property type="term" value="F:lactose:proton symporter activity"/>
    <property type="evidence" value="ECO:0007669"/>
    <property type="project" value="TreeGrafter"/>
</dbReference>
<keyword evidence="2" id="KW-0813">Transport</keyword>
<feature type="transmembrane region" description="Helical" evidence="8">
    <location>
        <begin position="12"/>
        <end position="29"/>
    </location>
</feature>
<feature type="transmembrane region" description="Helical" evidence="8">
    <location>
        <begin position="265"/>
        <end position="285"/>
    </location>
</feature>
<dbReference type="PIRSF" id="PIRSF004925">
    <property type="entry name" value="HcaT"/>
    <property type="match status" value="1"/>
</dbReference>
<organism evidence="10 11">
    <name type="scientific">Oleiphilus messinensis</name>
    <dbReference type="NCBI Taxonomy" id="141451"/>
    <lineage>
        <taxon>Bacteria</taxon>
        <taxon>Pseudomonadati</taxon>
        <taxon>Pseudomonadota</taxon>
        <taxon>Gammaproteobacteria</taxon>
        <taxon>Oceanospirillales</taxon>
        <taxon>Oleiphilaceae</taxon>
        <taxon>Oleiphilus</taxon>
    </lineage>
</organism>
<evidence type="ECO:0000256" key="3">
    <source>
        <dbReference type="ARBA" id="ARBA00022475"/>
    </source>
</evidence>
<dbReference type="SUPFAM" id="SSF103473">
    <property type="entry name" value="MFS general substrate transporter"/>
    <property type="match status" value="1"/>
</dbReference>
<dbReference type="InterPro" id="IPR024989">
    <property type="entry name" value="MFS_assoc_dom"/>
</dbReference>
<feature type="transmembrane region" description="Helical" evidence="8">
    <location>
        <begin position="195"/>
        <end position="214"/>
    </location>
</feature>
<dbReference type="PANTHER" id="PTHR23522">
    <property type="entry name" value="BLL5896 PROTEIN"/>
    <property type="match status" value="1"/>
</dbReference>
<protein>
    <submittedName>
        <fullName evidence="10">PPP family MFS permease</fullName>
    </submittedName>
</protein>
<evidence type="ECO:0000256" key="4">
    <source>
        <dbReference type="ARBA" id="ARBA00022519"/>
    </source>
</evidence>
<evidence type="ECO:0000256" key="1">
    <source>
        <dbReference type="ARBA" id="ARBA00004429"/>
    </source>
</evidence>
<feature type="transmembrane region" description="Helical" evidence="8">
    <location>
        <begin position="234"/>
        <end position="253"/>
    </location>
</feature>
<dbReference type="Pfam" id="PF12832">
    <property type="entry name" value="MFS_1_like"/>
    <property type="match status" value="1"/>
</dbReference>
<dbReference type="AlphaFoldDB" id="A0A1Y0ICX8"/>
<dbReference type="InterPro" id="IPR020846">
    <property type="entry name" value="MFS_dom"/>
</dbReference>
<keyword evidence="11" id="KW-1185">Reference proteome</keyword>
<gene>
    <name evidence="10" type="ORF">OLMES_3284</name>
</gene>
<comment type="subcellular location">
    <subcellularLocation>
        <location evidence="1">Cell inner membrane</location>
        <topology evidence="1">Multi-pass membrane protein</topology>
    </subcellularLocation>
</comment>
<keyword evidence="7 8" id="KW-0472">Membrane</keyword>
<evidence type="ECO:0000256" key="7">
    <source>
        <dbReference type="ARBA" id="ARBA00023136"/>
    </source>
</evidence>
<dbReference type="GO" id="GO:0005886">
    <property type="term" value="C:plasma membrane"/>
    <property type="evidence" value="ECO:0007669"/>
    <property type="project" value="UniProtKB-SubCell"/>
</dbReference>
<dbReference type="NCBIfam" id="NF037955">
    <property type="entry name" value="mfs"/>
    <property type="match status" value="1"/>
</dbReference>
<feature type="transmembrane region" description="Helical" evidence="8">
    <location>
        <begin position="41"/>
        <end position="59"/>
    </location>
</feature>
<dbReference type="RefSeq" id="WP_157678342.1">
    <property type="nucleotide sequence ID" value="NZ_CP021425.1"/>
</dbReference>
<evidence type="ECO:0000313" key="11">
    <source>
        <dbReference type="Proteomes" id="UP000196027"/>
    </source>
</evidence>
<feature type="transmembrane region" description="Helical" evidence="8">
    <location>
        <begin position="157"/>
        <end position="175"/>
    </location>
</feature>
<name>A0A1Y0ICX8_9GAMM</name>
<sequence>MISILSFTLSNFYFWFFALLGGLAPFWGLYLEHLNYSHIEIGQLMSILMITKVIAPNLWSWVGDRSGNRLALVRWGSFFAFLIFSGFLFKQTFGWAVLWMVGFSFFWNAVLPQYEVLTLHNLGAERKRYSHIRLWGSVGFIACVILLGGLFESVSITALPGILLGILFLIWLASLMPVKQPEVQQKSGFSGFGKLLLQPAVPAFFVVNLLLQISHGPYYSFFSIALEGHGFSKTAIGMLWGLGVLAEVVLFVFMHRILHRYSLRALTLIALLLTLVRWLMTAYLMNNEWALIVAQIGHAASFGIMHIVAIHFVHLHFKGSHEGQGQALYSSLSFGLGGALGALFSGYIAEHSSFEWLFLMAAACTAGALVLAFFYFKPARGRQWVD</sequence>
<accession>A0A1Y0ICX8</accession>
<dbReference type="PANTHER" id="PTHR23522:SF10">
    <property type="entry name" value="3-PHENYLPROPIONIC ACID TRANSPORTER-RELATED"/>
    <property type="match status" value="1"/>
</dbReference>
<dbReference type="Proteomes" id="UP000196027">
    <property type="component" value="Chromosome"/>
</dbReference>
<evidence type="ECO:0000259" key="9">
    <source>
        <dbReference type="PROSITE" id="PS50850"/>
    </source>
</evidence>
<dbReference type="InterPro" id="IPR026032">
    <property type="entry name" value="HcaT-like"/>
</dbReference>
<feature type="transmembrane region" description="Helical" evidence="8">
    <location>
        <begin position="327"/>
        <end position="348"/>
    </location>
</feature>